<dbReference type="SUPFAM" id="SSF51110">
    <property type="entry name" value="alpha-D-mannose-specific plant lectins"/>
    <property type="match status" value="1"/>
</dbReference>
<dbReference type="SMART" id="SM00220">
    <property type="entry name" value="S_TKc"/>
    <property type="match status" value="1"/>
</dbReference>
<dbReference type="InterPro" id="IPR000719">
    <property type="entry name" value="Prot_kinase_dom"/>
</dbReference>
<dbReference type="GO" id="GO:0048544">
    <property type="term" value="P:recognition of pollen"/>
    <property type="evidence" value="ECO:0007669"/>
    <property type="project" value="InterPro"/>
</dbReference>
<dbReference type="PROSITE" id="PS50948">
    <property type="entry name" value="PAN"/>
    <property type="match status" value="1"/>
</dbReference>
<dbReference type="InterPro" id="IPR008271">
    <property type="entry name" value="Ser/Thr_kinase_AS"/>
</dbReference>
<evidence type="ECO:0000256" key="3">
    <source>
        <dbReference type="ARBA" id="ARBA00022729"/>
    </source>
</evidence>
<keyword evidence="6" id="KW-1015">Disulfide bond</keyword>
<evidence type="ECO:0000259" key="9">
    <source>
        <dbReference type="PROSITE" id="PS50927"/>
    </source>
</evidence>
<dbReference type="Pfam" id="PF00954">
    <property type="entry name" value="S_locus_glycop"/>
    <property type="match status" value="1"/>
</dbReference>
<dbReference type="GO" id="GO:0016020">
    <property type="term" value="C:membrane"/>
    <property type="evidence" value="ECO:0007669"/>
    <property type="project" value="UniProtKB-SubCell"/>
</dbReference>
<keyword evidence="7" id="KW-0325">Glycoprotein</keyword>
<dbReference type="Pfam" id="PF00069">
    <property type="entry name" value="Pkinase"/>
    <property type="match status" value="1"/>
</dbReference>
<keyword evidence="3" id="KW-0732">Signal</keyword>
<dbReference type="Gene3D" id="1.10.510.10">
    <property type="entry name" value="Transferase(Phosphotransferase) domain 1"/>
    <property type="match status" value="1"/>
</dbReference>
<keyword evidence="12" id="KW-1185">Reference proteome</keyword>
<evidence type="ECO:0000256" key="6">
    <source>
        <dbReference type="ARBA" id="ARBA00023157"/>
    </source>
</evidence>
<dbReference type="InterPro" id="IPR036426">
    <property type="entry name" value="Bulb-type_lectin_dom_sf"/>
</dbReference>
<keyword evidence="4" id="KW-1133">Transmembrane helix</keyword>
<evidence type="ECO:0000256" key="5">
    <source>
        <dbReference type="ARBA" id="ARBA00023136"/>
    </source>
</evidence>
<dbReference type="PROSITE" id="PS50927">
    <property type="entry name" value="BULB_LECTIN"/>
    <property type="match status" value="1"/>
</dbReference>
<evidence type="ECO:0000256" key="2">
    <source>
        <dbReference type="ARBA" id="ARBA00022692"/>
    </source>
</evidence>
<feature type="domain" description="Protein kinase" evidence="8">
    <location>
        <begin position="342"/>
        <end position="623"/>
    </location>
</feature>
<dbReference type="InterPro" id="IPR000858">
    <property type="entry name" value="S_locus_glycoprot_dom"/>
</dbReference>
<evidence type="ECO:0000256" key="7">
    <source>
        <dbReference type="ARBA" id="ARBA00023180"/>
    </source>
</evidence>
<dbReference type="PROSITE" id="PS50011">
    <property type="entry name" value="PROTEIN_KINASE_DOM"/>
    <property type="match status" value="1"/>
</dbReference>
<evidence type="ECO:0000313" key="11">
    <source>
        <dbReference type="EMBL" id="GKV38319.1"/>
    </source>
</evidence>
<dbReference type="SMART" id="SM00108">
    <property type="entry name" value="B_lectin"/>
    <property type="match status" value="1"/>
</dbReference>
<dbReference type="GO" id="GO:0005524">
    <property type="term" value="F:ATP binding"/>
    <property type="evidence" value="ECO:0007669"/>
    <property type="project" value="InterPro"/>
</dbReference>
<dbReference type="SUPFAM" id="SSF56112">
    <property type="entry name" value="Protein kinase-like (PK-like)"/>
    <property type="match status" value="1"/>
</dbReference>
<comment type="subcellular location">
    <subcellularLocation>
        <location evidence="1">Membrane</location>
        <topology evidence="1">Single-pass membrane protein</topology>
    </subcellularLocation>
</comment>
<dbReference type="InterPro" id="IPR001480">
    <property type="entry name" value="Bulb-type_lectin_dom"/>
</dbReference>
<dbReference type="CDD" id="cd01098">
    <property type="entry name" value="PAN_AP_plant"/>
    <property type="match status" value="1"/>
</dbReference>
<dbReference type="PANTHER" id="PTHR47974:SF19">
    <property type="entry name" value="RECEPTOR-LIKE SERINE_THREONINE-PROTEIN KINASE"/>
    <property type="match status" value="1"/>
</dbReference>
<accession>A0AAV5LN56</accession>
<dbReference type="PROSITE" id="PS00108">
    <property type="entry name" value="PROTEIN_KINASE_ST"/>
    <property type="match status" value="1"/>
</dbReference>
<name>A0AAV5LN56_9ROSI</name>
<dbReference type="Pfam" id="PF08276">
    <property type="entry name" value="PAN_2"/>
    <property type="match status" value="1"/>
</dbReference>
<dbReference type="InterPro" id="IPR011009">
    <property type="entry name" value="Kinase-like_dom_sf"/>
</dbReference>
<evidence type="ECO:0008006" key="13">
    <source>
        <dbReference type="Google" id="ProtNLM"/>
    </source>
</evidence>
<keyword evidence="5" id="KW-0472">Membrane</keyword>
<evidence type="ECO:0000256" key="4">
    <source>
        <dbReference type="ARBA" id="ARBA00022989"/>
    </source>
</evidence>
<gene>
    <name evidence="11" type="ORF">SLEP1_g46243</name>
</gene>
<dbReference type="AlphaFoldDB" id="A0AAV5LN56"/>
<dbReference type="Gene3D" id="3.30.200.20">
    <property type="entry name" value="Phosphorylase Kinase, domain 1"/>
    <property type="match status" value="1"/>
</dbReference>
<keyword evidence="2" id="KW-0812">Transmembrane</keyword>
<sequence>MGERLRHSGKELPAALWFILGESTGDSWRGRRRGKRGERERIRKVKKRHNPLLDPFFSNLRLSENGILLLFNESGTRVWSSASSTNSVNSSIAVLEDSGNLVIRDGRNSCVIVWQGFDHPTHTWLPGAKLGLNKLTKERQIYFSWRNPEDPKPGSFSLELDLNGTRQYFIMQNGNRHWNCEIWPGRVSTFGPDTLASNYIDINYVSNEKENYFSCTVTNSSVVARFVMDLSGELQQLIWDDYSQQWRVIWSRPKDHCEIYAFCGEYGSCNQYSLPTCRCLRGFQPSDPKEWNSGNYTRVRNSALQCGQGGKDGFLLVPNIRLLANSKSLSVKTSEECEAAYLRNCSCTGYSSEGECLMWEEDLLNIQYLSFGDNLGRDLHLRLAATELAALRVKKKERSYQIITGAVAGVLSATKNFAEKLGEGGIGCVFRGTLPISVAIAVKRLRCCGEGEKQFLVYDHMPNGSLDNHLFQKDSKALDWETGYNIALGIARGLAYLHEECRDCIIHCDIKPENILLDAWCNPKISDFGLAKLLGRDFSRILTTIKGTRRYLAPERISGEAVTPKADVFSYGMLLFEIIPGGRNWNSGEELYNFFPARAAKNISNGVDVICLLLQTGSQCRQG</sequence>
<dbReference type="InterPro" id="IPR003609">
    <property type="entry name" value="Pan_app"/>
</dbReference>
<evidence type="ECO:0000259" key="10">
    <source>
        <dbReference type="PROSITE" id="PS50948"/>
    </source>
</evidence>
<reference evidence="11 12" key="1">
    <citation type="journal article" date="2021" name="Commun. Biol.">
        <title>The genome of Shorea leprosula (Dipterocarpaceae) highlights the ecological relevance of drought in aseasonal tropical rainforests.</title>
        <authorList>
            <person name="Ng K.K.S."/>
            <person name="Kobayashi M.J."/>
            <person name="Fawcett J.A."/>
            <person name="Hatakeyama M."/>
            <person name="Paape T."/>
            <person name="Ng C.H."/>
            <person name="Ang C.C."/>
            <person name="Tnah L.H."/>
            <person name="Lee C.T."/>
            <person name="Nishiyama T."/>
            <person name="Sese J."/>
            <person name="O'Brien M.J."/>
            <person name="Copetti D."/>
            <person name="Mohd Noor M.I."/>
            <person name="Ong R.C."/>
            <person name="Putra M."/>
            <person name="Sireger I.Z."/>
            <person name="Indrioko S."/>
            <person name="Kosugi Y."/>
            <person name="Izuno A."/>
            <person name="Isagi Y."/>
            <person name="Lee S.L."/>
            <person name="Shimizu K.K."/>
        </authorList>
    </citation>
    <scope>NUCLEOTIDE SEQUENCE [LARGE SCALE GENOMIC DNA]</scope>
    <source>
        <strain evidence="11">214</strain>
    </source>
</reference>
<evidence type="ECO:0000259" key="8">
    <source>
        <dbReference type="PROSITE" id="PS50011"/>
    </source>
</evidence>
<dbReference type="FunFam" id="1.10.510.10:FF:001424">
    <property type="entry name" value="Protein kinase superfamily protein"/>
    <property type="match status" value="1"/>
</dbReference>
<feature type="domain" description="Bulb-type lectin" evidence="9">
    <location>
        <begin position="1"/>
        <end position="116"/>
    </location>
</feature>
<dbReference type="Gene3D" id="2.90.10.10">
    <property type="entry name" value="Bulb-type lectin domain"/>
    <property type="match status" value="1"/>
</dbReference>
<dbReference type="Pfam" id="PF01453">
    <property type="entry name" value="B_lectin"/>
    <property type="match status" value="1"/>
</dbReference>
<feature type="domain" description="Apple" evidence="10">
    <location>
        <begin position="306"/>
        <end position="384"/>
    </location>
</feature>
<organism evidence="11 12">
    <name type="scientific">Rubroshorea leprosula</name>
    <dbReference type="NCBI Taxonomy" id="152421"/>
    <lineage>
        <taxon>Eukaryota</taxon>
        <taxon>Viridiplantae</taxon>
        <taxon>Streptophyta</taxon>
        <taxon>Embryophyta</taxon>
        <taxon>Tracheophyta</taxon>
        <taxon>Spermatophyta</taxon>
        <taxon>Magnoliopsida</taxon>
        <taxon>eudicotyledons</taxon>
        <taxon>Gunneridae</taxon>
        <taxon>Pentapetalae</taxon>
        <taxon>rosids</taxon>
        <taxon>malvids</taxon>
        <taxon>Malvales</taxon>
        <taxon>Dipterocarpaceae</taxon>
        <taxon>Rubroshorea</taxon>
    </lineage>
</organism>
<dbReference type="Proteomes" id="UP001054252">
    <property type="component" value="Unassembled WGS sequence"/>
</dbReference>
<evidence type="ECO:0000256" key="1">
    <source>
        <dbReference type="ARBA" id="ARBA00004167"/>
    </source>
</evidence>
<protein>
    <recommendedName>
        <fullName evidence="13">Receptor-like serine/threonine-protein kinase</fullName>
    </recommendedName>
</protein>
<dbReference type="PANTHER" id="PTHR47974">
    <property type="entry name" value="OS07G0415500 PROTEIN"/>
    <property type="match status" value="1"/>
</dbReference>
<dbReference type="GO" id="GO:0004672">
    <property type="term" value="F:protein kinase activity"/>
    <property type="evidence" value="ECO:0007669"/>
    <property type="project" value="InterPro"/>
</dbReference>
<evidence type="ECO:0000313" key="12">
    <source>
        <dbReference type="Proteomes" id="UP001054252"/>
    </source>
</evidence>
<dbReference type="EMBL" id="BPVZ01000127">
    <property type="protein sequence ID" value="GKV38319.1"/>
    <property type="molecule type" value="Genomic_DNA"/>
</dbReference>
<comment type="caution">
    <text evidence="11">The sequence shown here is derived from an EMBL/GenBank/DDBJ whole genome shotgun (WGS) entry which is preliminary data.</text>
</comment>
<proteinExistence type="predicted"/>